<gene>
    <name evidence="13" type="primary">ideR_2</name>
    <name evidence="13" type="ORF">Csp1_09320</name>
</gene>
<name>A0A2Z3YNB2_9CORY</name>
<dbReference type="Pfam" id="PF04023">
    <property type="entry name" value="FeoA"/>
    <property type="match status" value="1"/>
</dbReference>
<dbReference type="AlphaFoldDB" id="A0A2Z3YNB2"/>
<dbReference type="SMART" id="SM00529">
    <property type="entry name" value="HTH_DTXR"/>
    <property type="match status" value="1"/>
</dbReference>
<dbReference type="InterPro" id="IPR007167">
    <property type="entry name" value="Fe-transptr_FeoA-like"/>
</dbReference>
<evidence type="ECO:0000256" key="6">
    <source>
        <dbReference type="ARBA" id="ARBA00023015"/>
    </source>
</evidence>
<evidence type="ECO:0000256" key="5">
    <source>
        <dbReference type="ARBA" id="ARBA00022491"/>
    </source>
</evidence>
<keyword evidence="6" id="KW-0805">Transcription regulation</keyword>
<evidence type="ECO:0000256" key="8">
    <source>
        <dbReference type="ARBA" id="ARBA00023159"/>
    </source>
</evidence>
<evidence type="ECO:0000259" key="12">
    <source>
        <dbReference type="PROSITE" id="PS50944"/>
    </source>
</evidence>
<dbReference type="GO" id="GO:0005737">
    <property type="term" value="C:cytoplasm"/>
    <property type="evidence" value="ECO:0007669"/>
    <property type="project" value="UniProtKB-SubCell"/>
</dbReference>
<dbReference type="GO" id="GO:0003677">
    <property type="term" value="F:DNA binding"/>
    <property type="evidence" value="ECO:0007669"/>
    <property type="project" value="UniProtKB-KW"/>
</dbReference>
<dbReference type="SMART" id="SM00899">
    <property type="entry name" value="FeoA"/>
    <property type="match status" value="1"/>
</dbReference>
<dbReference type="Pfam" id="PF02742">
    <property type="entry name" value="Fe_dep_repr_C"/>
    <property type="match status" value="1"/>
</dbReference>
<feature type="domain" description="HTH dtxR-type" evidence="12">
    <location>
        <begin position="1"/>
        <end position="53"/>
    </location>
</feature>
<evidence type="ECO:0000256" key="10">
    <source>
        <dbReference type="ARBA" id="ARBA00023211"/>
    </source>
</evidence>
<keyword evidence="14" id="KW-1185">Reference proteome</keyword>
<keyword evidence="7" id="KW-0238">DNA-binding</keyword>
<evidence type="ECO:0000256" key="4">
    <source>
        <dbReference type="ARBA" id="ARBA00022490"/>
    </source>
</evidence>
<evidence type="ECO:0000256" key="9">
    <source>
        <dbReference type="ARBA" id="ARBA00023163"/>
    </source>
</evidence>
<dbReference type="InterPro" id="IPR036421">
    <property type="entry name" value="Fe_dep_repressor_sf"/>
</dbReference>
<dbReference type="EMBL" id="CP024988">
    <property type="protein sequence ID" value="AWT25738.1"/>
    <property type="molecule type" value="Genomic_DNA"/>
</dbReference>
<keyword evidence="9" id="KW-0804">Transcription</keyword>
<keyword evidence="8" id="KW-0010">Activator</keyword>
<sequence length="211" mass="23252">MIWGLSEWSTDPVTPTLIARKTGLRLSSVSDAVRRLTEQGFLTHDPYGAVELTDCGRTHALEMVRRHRLIETFLVEVLDCTWDQVHNEAENLEHAVSDFLVDKIDRYLGSPTRDPHGDPIPDTRGTVEIPRAARLTGATPGETLTVERISDEDPSLLQFLAEKRITVGTVLHVGDTAPFSDTVEVQVDDLPGTVSLGGQATDRIYVSHADS</sequence>
<dbReference type="PANTHER" id="PTHR33238:SF11">
    <property type="entry name" value="TRANSCRIPTIONAL REGULATOR MNTR"/>
    <property type="match status" value="1"/>
</dbReference>
<evidence type="ECO:0000313" key="13">
    <source>
        <dbReference type="EMBL" id="AWT25738.1"/>
    </source>
</evidence>
<keyword evidence="5" id="KW-0678">Repressor</keyword>
<dbReference type="Gene3D" id="1.10.10.10">
    <property type="entry name" value="Winged helix-like DNA-binding domain superfamily/Winged helix DNA-binding domain"/>
    <property type="match status" value="1"/>
</dbReference>
<reference evidence="14" key="1">
    <citation type="submission" date="2017-11" db="EMBL/GenBank/DDBJ databases">
        <title>Otitis media/interna in a cat caused by the recently described species Corynebacterium provencense.</title>
        <authorList>
            <person name="Kittl S."/>
            <person name="Brodard I."/>
            <person name="Rychener L."/>
            <person name="Jores J."/>
            <person name="Roosje P."/>
            <person name="Gobeli Brawand S."/>
        </authorList>
    </citation>
    <scope>NUCLEOTIDE SEQUENCE [LARGE SCALE GENOMIC DNA]</scope>
    <source>
        <strain evidence="14">17KM38</strain>
    </source>
</reference>
<dbReference type="STRING" id="1737425.GCA_900049755_00356"/>
<comment type="subcellular location">
    <subcellularLocation>
        <location evidence="1">Cytoplasm</location>
    </subcellularLocation>
</comment>
<organism evidence="13 14">
    <name type="scientific">Corynebacterium provencense</name>
    <dbReference type="NCBI Taxonomy" id="1737425"/>
    <lineage>
        <taxon>Bacteria</taxon>
        <taxon>Bacillati</taxon>
        <taxon>Actinomycetota</taxon>
        <taxon>Actinomycetes</taxon>
        <taxon>Mycobacteriales</taxon>
        <taxon>Corynebacteriaceae</taxon>
        <taxon>Corynebacterium</taxon>
    </lineage>
</organism>
<dbReference type="Proteomes" id="UP000247696">
    <property type="component" value="Chromosome"/>
</dbReference>
<dbReference type="GO" id="GO:0046983">
    <property type="term" value="F:protein dimerization activity"/>
    <property type="evidence" value="ECO:0007669"/>
    <property type="project" value="InterPro"/>
</dbReference>
<evidence type="ECO:0000256" key="3">
    <source>
        <dbReference type="ARBA" id="ARBA00011738"/>
    </source>
</evidence>
<accession>A0A2Z3YNB2</accession>
<dbReference type="SUPFAM" id="SSF46785">
    <property type="entry name" value="Winged helix' DNA-binding domain"/>
    <property type="match status" value="1"/>
</dbReference>
<dbReference type="InterPro" id="IPR038157">
    <property type="entry name" value="FeoA_core_dom"/>
</dbReference>
<evidence type="ECO:0000256" key="2">
    <source>
        <dbReference type="ARBA" id="ARBA00007871"/>
    </source>
</evidence>
<dbReference type="InterPro" id="IPR036390">
    <property type="entry name" value="WH_DNA-bd_sf"/>
</dbReference>
<dbReference type="KEGG" id="cpre:Csp1_09320"/>
<dbReference type="Pfam" id="PF01325">
    <property type="entry name" value="Fe_dep_repress"/>
    <property type="match status" value="1"/>
</dbReference>
<keyword evidence="4" id="KW-0963">Cytoplasm</keyword>
<comment type="subunit">
    <text evidence="3">Homodimer.</text>
</comment>
<dbReference type="GO" id="GO:0045892">
    <property type="term" value="P:negative regulation of DNA-templated transcription"/>
    <property type="evidence" value="ECO:0007669"/>
    <property type="project" value="TreeGrafter"/>
</dbReference>
<dbReference type="InterPro" id="IPR022689">
    <property type="entry name" value="Iron_dep_repressor"/>
</dbReference>
<dbReference type="InterPro" id="IPR022687">
    <property type="entry name" value="HTH_DTXR"/>
</dbReference>
<dbReference type="SUPFAM" id="SSF47979">
    <property type="entry name" value="Iron-dependent repressor protein, dimerization domain"/>
    <property type="match status" value="1"/>
</dbReference>
<dbReference type="InterPro" id="IPR001367">
    <property type="entry name" value="Fe_dep_repressor"/>
</dbReference>
<dbReference type="GO" id="GO:0046914">
    <property type="term" value="F:transition metal ion binding"/>
    <property type="evidence" value="ECO:0007669"/>
    <property type="project" value="InterPro"/>
</dbReference>
<evidence type="ECO:0000256" key="1">
    <source>
        <dbReference type="ARBA" id="ARBA00004496"/>
    </source>
</evidence>
<dbReference type="PROSITE" id="PS50944">
    <property type="entry name" value="HTH_DTXR"/>
    <property type="match status" value="1"/>
</dbReference>
<dbReference type="Gene3D" id="2.30.30.90">
    <property type="match status" value="1"/>
</dbReference>
<dbReference type="PANTHER" id="PTHR33238">
    <property type="entry name" value="IRON (METAL) DEPENDENT REPRESSOR, DTXR FAMILY"/>
    <property type="match status" value="1"/>
</dbReference>
<dbReference type="InterPro" id="IPR036388">
    <property type="entry name" value="WH-like_DNA-bd_sf"/>
</dbReference>
<protein>
    <recommendedName>
        <fullName evidence="11">Manganese transport regulator</fullName>
    </recommendedName>
</protein>
<evidence type="ECO:0000256" key="11">
    <source>
        <dbReference type="ARBA" id="ARBA00032593"/>
    </source>
</evidence>
<evidence type="ECO:0000313" key="14">
    <source>
        <dbReference type="Proteomes" id="UP000247696"/>
    </source>
</evidence>
<keyword evidence="10" id="KW-0464">Manganese</keyword>
<comment type="similarity">
    <text evidence="2">Belongs to the DtxR/MntR family.</text>
</comment>
<dbReference type="InterPro" id="IPR050536">
    <property type="entry name" value="DtxR_MntR_Metal-Reg"/>
</dbReference>
<proteinExistence type="inferred from homology"/>
<dbReference type="GO" id="GO:0003700">
    <property type="term" value="F:DNA-binding transcription factor activity"/>
    <property type="evidence" value="ECO:0007669"/>
    <property type="project" value="InterPro"/>
</dbReference>
<evidence type="ECO:0000256" key="7">
    <source>
        <dbReference type="ARBA" id="ARBA00023125"/>
    </source>
</evidence>